<comment type="similarity">
    <text evidence="1 6">Belongs to the cytochrome P450 family.</text>
</comment>
<evidence type="ECO:0000256" key="6">
    <source>
        <dbReference type="RuleBase" id="RU000461"/>
    </source>
</evidence>
<protein>
    <recommendedName>
        <fullName evidence="10">Cytochrome P450</fullName>
    </recommendedName>
</protein>
<dbReference type="Pfam" id="PF00067">
    <property type="entry name" value="p450"/>
    <property type="match status" value="1"/>
</dbReference>
<keyword evidence="2 5" id="KW-0479">Metal-binding</keyword>
<dbReference type="AlphaFoldDB" id="A0AAJ0DG94"/>
<dbReference type="Gene3D" id="1.10.630.10">
    <property type="entry name" value="Cytochrome P450"/>
    <property type="match status" value="1"/>
</dbReference>
<reference evidence="8" key="1">
    <citation type="submission" date="2023-04" db="EMBL/GenBank/DDBJ databases">
        <title>Black Yeasts Isolated from many extreme environments.</title>
        <authorList>
            <person name="Coleine C."/>
            <person name="Stajich J.E."/>
            <person name="Selbmann L."/>
        </authorList>
    </citation>
    <scope>NUCLEOTIDE SEQUENCE</scope>
    <source>
        <strain evidence="8">CCFEE 5312</strain>
    </source>
</reference>
<keyword evidence="4 5" id="KW-0408">Iron</keyword>
<accession>A0AAJ0DG94</accession>
<keyword evidence="9" id="KW-1185">Reference proteome</keyword>
<keyword evidence="6" id="KW-0503">Monooxygenase</keyword>
<evidence type="ECO:0000256" key="7">
    <source>
        <dbReference type="SAM" id="Phobius"/>
    </source>
</evidence>
<dbReference type="GO" id="GO:0005506">
    <property type="term" value="F:iron ion binding"/>
    <property type="evidence" value="ECO:0007669"/>
    <property type="project" value="InterPro"/>
</dbReference>
<dbReference type="PROSITE" id="PS00086">
    <property type="entry name" value="CYTOCHROME_P450"/>
    <property type="match status" value="1"/>
</dbReference>
<proteinExistence type="inferred from homology"/>
<evidence type="ECO:0000313" key="9">
    <source>
        <dbReference type="Proteomes" id="UP001271007"/>
    </source>
</evidence>
<feature type="binding site" description="axial binding residue" evidence="5">
    <location>
        <position position="422"/>
    </location>
    <ligand>
        <name>heme</name>
        <dbReference type="ChEBI" id="CHEBI:30413"/>
    </ligand>
    <ligandPart>
        <name>Fe</name>
        <dbReference type="ChEBI" id="CHEBI:18248"/>
    </ligandPart>
</feature>
<name>A0AAJ0DG94_9PEZI</name>
<dbReference type="InterPro" id="IPR002401">
    <property type="entry name" value="Cyt_P450_E_grp-I"/>
</dbReference>
<evidence type="ECO:0000256" key="3">
    <source>
        <dbReference type="ARBA" id="ARBA00023002"/>
    </source>
</evidence>
<feature type="transmembrane region" description="Helical" evidence="7">
    <location>
        <begin position="20"/>
        <end position="40"/>
    </location>
</feature>
<evidence type="ECO:0000256" key="4">
    <source>
        <dbReference type="ARBA" id="ARBA00023004"/>
    </source>
</evidence>
<dbReference type="PRINTS" id="PR00463">
    <property type="entry name" value="EP450I"/>
</dbReference>
<evidence type="ECO:0000256" key="5">
    <source>
        <dbReference type="PIRSR" id="PIRSR602401-1"/>
    </source>
</evidence>
<dbReference type="GO" id="GO:0016705">
    <property type="term" value="F:oxidoreductase activity, acting on paired donors, with incorporation or reduction of molecular oxygen"/>
    <property type="evidence" value="ECO:0007669"/>
    <property type="project" value="InterPro"/>
</dbReference>
<evidence type="ECO:0000313" key="8">
    <source>
        <dbReference type="EMBL" id="KAK3053511.1"/>
    </source>
</evidence>
<dbReference type="GO" id="GO:0004497">
    <property type="term" value="F:monooxygenase activity"/>
    <property type="evidence" value="ECO:0007669"/>
    <property type="project" value="UniProtKB-KW"/>
</dbReference>
<comment type="caution">
    <text evidence="8">The sequence shown here is derived from an EMBL/GenBank/DDBJ whole genome shotgun (WGS) entry which is preliminary data.</text>
</comment>
<comment type="cofactor">
    <cofactor evidence="5">
        <name>heme</name>
        <dbReference type="ChEBI" id="CHEBI:30413"/>
    </cofactor>
</comment>
<gene>
    <name evidence="8" type="ORF">LTR09_005255</name>
</gene>
<dbReference type="EMBL" id="JAWDJX010000015">
    <property type="protein sequence ID" value="KAK3053511.1"/>
    <property type="molecule type" value="Genomic_DNA"/>
</dbReference>
<dbReference type="SUPFAM" id="SSF48264">
    <property type="entry name" value="Cytochrome P450"/>
    <property type="match status" value="1"/>
</dbReference>
<dbReference type="InterPro" id="IPR001128">
    <property type="entry name" value="Cyt_P450"/>
</dbReference>
<dbReference type="PANTHER" id="PTHR46300">
    <property type="entry name" value="P450, PUTATIVE (EUROFUNG)-RELATED-RELATED"/>
    <property type="match status" value="1"/>
</dbReference>
<dbReference type="InterPro" id="IPR036396">
    <property type="entry name" value="Cyt_P450_sf"/>
</dbReference>
<organism evidence="8 9">
    <name type="scientific">Extremus antarcticus</name>
    <dbReference type="NCBI Taxonomy" id="702011"/>
    <lineage>
        <taxon>Eukaryota</taxon>
        <taxon>Fungi</taxon>
        <taxon>Dikarya</taxon>
        <taxon>Ascomycota</taxon>
        <taxon>Pezizomycotina</taxon>
        <taxon>Dothideomycetes</taxon>
        <taxon>Dothideomycetidae</taxon>
        <taxon>Mycosphaerellales</taxon>
        <taxon>Extremaceae</taxon>
        <taxon>Extremus</taxon>
    </lineage>
</organism>
<sequence length="488" mass="55247">MLSLLGTPDLQGIDWYSARNLGLGAILVIAAVLLALRSLLRPVDHASPPAGKRWRLPPGPAGYPMIGNLLLFQKGEMAAHEIARYGEMTTTHLGSKLWVVLNSNRLVSELYGRKGSVTNGRPPYPMVSNLISQGRRSVLLPPDGWSERRRVMHQLLSGSAMLNYHEYQVEESTNLLLSYLKAPNFWYTHHRVYSNSVIHRIAFGEKPNLDDDIKAVTQAQFDFLMNAPPYNPWSRKYAAMGEATNDAYATYWKPIRRKIEQGKAQQSFALGLVEDEAKFAGTEKDKMFLAMQLVEAGSDTTRLALNIFVLTSVMNPEKFLRARDEVDRVCGSNAERLPGFEDEKNLPYINAFTPEHTLTENLEFESYFFPAGTNFVINHASIANDATVYSDPQCFKPERWLDGRETEIMGGSWQFGHGRRVCVGYRLAQKSLFINLARLIYCFNFEARELFDDNEIKHFTLEEPFPIDVRVRGTAWELLVASQVPSSK</sequence>
<dbReference type="PANTHER" id="PTHR46300:SF12">
    <property type="entry name" value="P450, PUTATIVE (EUROFUNG)-RELATED"/>
    <property type="match status" value="1"/>
</dbReference>
<dbReference type="InterPro" id="IPR050364">
    <property type="entry name" value="Cytochrome_P450_fung"/>
</dbReference>
<dbReference type="Proteomes" id="UP001271007">
    <property type="component" value="Unassembled WGS sequence"/>
</dbReference>
<keyword evidence="3 6" id="KW-0560">Oxidoreductase</keyword>
<keyword evidence="7" id="KW-0472">Membrane</keyword>
<evidence type="ECO:0000256" key="2">
    <source>
        <dbReference type="ARBA" id="ARBA00022723"/>
    </source>
</evidence>
<evidence type="ECO:0008006" key="10">
    <source>
        <dbReference type="Google" id="ProtNLM"/>
    </source>
</evidence>
<keyword evidence="7" id="KW-1133">Transmembrane helix</keyword>
<keyword evidence="5 6" id="KW-0349">Heme</keyword>
<dbReference type="GO" id="GO:0020037">
    <property type="term" value="F:heme binding"/>
    <property type="evidence" value="ECO:0007669"/>
    <property type="project" value="InterPro"/>
</dbReference>
<dbReference type="InterPro" id="IPR017972">
    <property type="entry name" value="Cyt_P450_CS"/>
</dbReference>
<keyword evidence="7" id="KW-0812">Transmembrane</keyword>
<evidence type="ECO:0000256" key="1">
    <source>
        <dbReference type="ARBA" id="ARBA00010617"/>
    </source>
</evidence>